<dbReference type="KEGG" id="fcy:FRACYDRAFT_234688"/>
<reference evidence="4 5" key="1">
    <citation type="submission" date="2016-09" db="EMBL/GenBank/DDBJ databases">
        <title>Extensive genetic diversity and differential bi-allelic expression allows diatom success in the polar Southern Ocean.</title>
        <authorList>
            <consortium name="DOE Joint Genome Institute"/>
            <person name="Mock T."/>
            <person name="Otillar R.P."/>
            <person name="Strauss J."/>
            <person name="Dupont C."/>
            <person name="Frickenhaus S."/>
            <person name="Maumus F."/>
            <person name="Mcmullan M."/>
            <person name="Sanges R."/>
            <person name="Schmutz J."/>
            <person name="Toseland A."/>
            <person name="Valas R."/>
            <person name="Veluchamy A."/>
            <person name="Ward B.J."/>
            <person name="Allen A."/>
            <person name="Barry K."/>
            <person name="Falciatore A."/>
            <person name="Ferrante M."/>
            <person name="Fortunato A.E."/>
            <person name="Gloeckner G."/>
            <person name="Gruber A."/>
            <person name="Hipkin R."/>
            <person name="Janech M."/>
            <person name="Kroth P."/>
            <person name="Leese F."/>
            <person name="Lindquist E."/>
            <person name="Lyon B.R."/>
            <person name="Martin J."/>
            <person name="Mayer C."/>
            <person name="Parker M."/>
            <person name="Quesneville H."/>
            <person name="Raymond J."/>
            <person name="Uhlig C."/>
            <person name="Valentin K.U."/>
            <person name="Worden A.Z."/>
            <person name="Armbrust E.V."/>
            <person name="Bowler C."/>
            <person name="Green B."/>
            <person name="Moulton V."/>
            <person name="Van Oosterhout C."/>
            <person name="Grigoriev I."/>
        </authorList>
    </citation>
    <scope>NUCLEOTIDE SEQUENCE [LARGE SCALE GENOMIC DNA]</scope>
    <source>
        <strain evidence="4 5">CCMP1102</strain>
    </source>
</reference>
<evidence type="ECO:0000313" key="4">
    <source>
        <dbReference type="EMBL" id="OEU21062.1"/>
    </source>
</evidence>
<accession>A0A1E7FSB0</accession>
<sequence length="434" mass="50110">MTATTKHKSATKRKLPFVTFQDNITDITSWWCWAILQNRDLSLFEEFEGVLQCLSQTSPNIPKNSPLGIRLHCLVPWQELLKELYTEGLGIGKKKFERIQDTLVLLRQRNFPETPAEQEYKEVLRMVQTHSVLSKLHKYLSGDDALNDRNKTSDDKLDECEAKWRTIYLDVDHIPQSLKDLVDKTNGWKLNTRKAHIKHIVSSSSSILKYKMLRNKMQKLLLRWFEHEIEGDVPELLEKGYRGIGFGNISYNNKNSLPKNITSNDEKIAEIKKSPVEPPKKKSLERKSESKLPKDVKKVEESLLEMKRKYKNSTMEGASLSVPAGESSFSLNKRPKQDHIVEKERHNVENGRHNFDGSYSISKPSQWDSDTSEVENNIIRWSKEEDISLENGIQRYGFGNWKAIIKSSGEIFATKNKTDLRDRAKILIGQGKII</sequence>
<evidence type="ECO:0000256" key="1">
    <source>
        <dbReference type="SAM" id="MobiDB-lite"/>
    </source>
</evidence>
<dbReference type="InterPro" id="IPR009057">
    <property type="entry name" value="Homeodomain-like_sf"/>
</dbReference>
<dbReference type="AlphaFoldDB" id="A0A1E7FSB0"/>
<dbReference type="EMBL" id="KV784354">
    <property type="protein sequence ID" value="OEU21062.1"/>
    <property type="molecule type" value="Genomic_DNA"/>
</dbReference>
<dbReference type="InterPro" id="IPR017930">
    <property type="entry name" value="Myb_dom"/>
</dbReference>
<dbReference type="InParanoid" id="A0A1E7FSB0"/>
<evidence type="ECO:0000313" key="5">
    <source>
        <dbReference type="Proteomes" id="UP000095751"/>
    </source>
</evidence>
<dbReference type="OrthoDB" id="608866at2759"/>
<gene>
    <name evidence="4" type="ORF">FRACYDRAFT_234688</name>
</gene>
<name>A0A1E7FSB0_9STRA</name>
<organism evidence="4 5">
    <name type="scientific">Fragilariopsis cylindrus CCMP1102</name>
    <dbReference type="NCBI Taxonomy" id="635003"/>
    <lineage>
        <taxon>Eukaryota</taxon>
        <taxon>Sar</taxon>
        <taxon>Stramenopiles</taxon>
        <taxon>Ochrophyta</taxon>
        <taxon>Bacillariophyta</taxon>
        <taxon>Bacillariophyceae</taxon>
        <taxon>Bacillariophycidae</taxon>
        <taxon>Bacillariales</taxon>
        <taxon>Bacillariaceae</taxon>
        <taxon>Fragilariopsis</taxon>
    </lineage>
</organism>
<dbReference type="CDD" id="cd11660">
    <property type="entry name" value="SANT_TRF"/>
    <property type="match status" value="1"/>
</dbReference>
<feature type="domain" description="HTH myb-type" evidence="3">
    <location>
        <begin position="380"/>
        <end position="432"/>
    </location>
</feature>
<dbReference type="PROSITE" id="PS50090">
    <property type="entry name" value="MYB_LIKE"/>
    <property type="match status" value="1"/>
</dbReference>
<dbReference type="InterPro" id="IPR001005">
    <property type="entry name" value="SANT/Myb"/>
</dbReference>
<dbReference type="SUPFAM" id="SSF46689">
    <property type="entry name" value="Homeodomain-like"/>
    <property type="match status" value="1"/>
</dbReference>
<dbReference type="Pfam" id="PF00249">
    <property type="entry name" value="Myb_DNA-binding"/>
    <property type="match status" value="1"/>
</dbReference>
<evidence type="ECO:0000259" key="2">
    <source>
        <dbReference type="PROSITE" id="PS50090"/>
    </source>
</evidence>
<dbReference type="Proteomes" id="UP000095751">
    <property type="component" value="Unassembled WGS sequence"/>
</dbReference>
<feature type="region of interest" description="Disordered" evidence="1">
    <location>
        <begin position="272"/>
        <end position="296"/>
    </location>
</feature>
<protein>
    <submittedName>
        <fullName evidence="4">Uncharacterized protein</fullName>
    </submittedName>
</protein>
<feature type="region of interest" description="Disordered" evidence="1">
    <location>
        <begin position="314"/>
        <end position="337"/>
    </location>
</feature>
<proteinExistence type="predicted"/>
<feature type="domain" description="Myb-like" evidence="2">
    <location>
        <begin position="380"/>
        <end position="428"/>
    </location>
</feature>
<evidence type="ECO:0000259" key="3">
    <source>
        <dbReference type="PROSITE" id="PS51294"/>
    </source>
</evidence>
<dbReference type="PROSITE" id="PS51294">
    <property type="entry name" value="HTH_MYB"/>
    <property type="match status" value="1"/>
</dbReference>
<dbReference type="Gene3D" id="1.10.10.60">
    <property type="entry name" value="Homeodomain-like"/>
    <property type="match status" value="1"/>
</dbReference>
<keyword evidence="5" id="KW-1185">Reference proteome</keyword>
<dbReference type="SMART" id="SM00717">
    <property type="entry name" value="SANT"/>
    <property type="match status" value="1"/>
</dbReference>